<evidence type="ECO:0000313" key="2">
    <source>
        <dbReference type="Proteomes" id="UP001163321"/>
    </source>
</evidence>
<proteinExistence type="predicted"/>
<keyword evidence="2" id="KW-1185">Reference proteome</keyword>
<evidence type="ECO:0000313" key="1">
    <source>
        <dbReference type="EMBL" id="KAI9905597.1"/>
    </source>
</evidence>
<dbReference type="Proteomes" id="UP001163321">
    <property type="component" value="Chromosome 9"/>
</dbReference>
<comment type="caution">
    <text evidence="1">The sequence shown here is derived from an EMBL/GenBank/DDBJ whole genome shotgun (WGS) entry which is preliminary data.</text>
</comment>
<dbReference type="EMBL" id="CM047588">
    <property type="protein sequence ID" value="KAI9905597.1"/>
    <property type="molecule type" value="Genomic_DNA"/>
</dbReference>
<reference evidence="1 2" key="1">
    <citation type="journal article" date="2022" name="bioRxiv">
        <title>The genome of the oomycete Peronosclerospora sorghi, a cosmopolitan pathogen of maize and sorghum, is inflated with dispersed pseudogenes.</title>
        <authorList>
            <person name="Fletcher K."/>
            <person name="Martin F."/>
            <person name="Isakeit T."/>
            <person name="Cavanaugh K."/>
            <person name="Magill C."/>
            <person name="Michelmore R."/>
        </authorList>
    </citation>
    <scope>NUCLEOTIDE SEQUENCE [LARGE SCALE GENOMIC DNA]</scope>
    <source>
        <strain evidence="1">P6</strain>
    </source>
</reference>
<accession>A0ACC0VGY7</accession>
<name>A0ACC0VGY7_9STRA</name>
<gene>
    <name evidence="1" type="ORF">PsorP6_013497</name>
</gene>
<sequence length="477" mass="53949">MAMYIEANALNMCPPCIASEVNVTDGIETQCELVQCRSCLRFHSRGKTQHYSSNAGAWLECAWESRDLMALCLKNIPGLHKVKLVDAGFIWTEPHAKRIKLRVSFQREVENHHAHVQSSCVITFTLQSMTCPDCTKTYHDTTWKALVQLRQKVPHPRTLLRLEQTMLQHKAHEDAINMTAEKEGLDFYFATKASAERLLHFLSTHAPVRSKASRKLVSENVRNATANVQLTYSVELSPICKDDLLVLPAKVAQSCRNIAHVTLCARTTSMVHLVDPLSGQTAELATDRYWKFPFLPLATSVDMIEFIVLDVEPLDVHELRHVRSPLDSVNESKSKMVLADVEVARTSDFGVSDTTFHVRTHLGGVLSAGDTVKGYDLASTVFGTRQTYTLKQELPDVVLVRKVYPREQRKLHKLKTLNVTRRGKVSKAERARREHEMEIFTEEYLEEEAQAHDENEAREHAPDTVCVAEQTAALRLT</sequence>
<organism evidence="1 2">
    <name type="scientific">Peronosclerospora sorghi</name>
    <dbReference type="NCBI Taxonomy" id="230839"/>
    <lineage>
        <taxon>Eukaryota</taxon>
        <taxon>Sar</taxon>
        <taxon>Stramenopiles</taxon>
        <taxon>Oomycota</taxon>
        <taxon>Peronosporomycetes</taxon>
        <taxon>Peronosporales</taxon>
        <taxon>Peronosporaceae</taxon>
        <taxon>Peronosclerospora</taxon>
    </lineage>
</organism>
<protein>
    <submittedName>
        <fullName evidence="1">Uncharacterized protein</fullName>
    </submittedName>
</protein>